<dbReference type="PANTHER" id="PTHR11236">
    <property type="entry name" value="AMINOBENZOATE/ANTHRANILATE SYNTHASE"/>
    <property type="match status" value="1"/>
</dbReference>
<evidence type="ECO:0000313" key="3">
    <source>
        <dbReference type="Proteomes" id="UP000626148"/>
    </source>
</evidence>
<gene>
    <name evidence="2" type="ORF">GCM10007392_26330</name>
</gene>
<evidence type="ECO:0000313" key="2">
    <source>
        <dbReference type="EMBL" id="GGX57492.1"/>
    </source>
</evidence>
<keyword evidence="3" id="KW-1185">Reference proteome</keyword>
<dbReference type="Gene3D" id="3.60.120.10">
    <property type="entry name" value="Anthranilate synthase"/>
    <property type="match status" value="1"/>
</dbReference>
<accession>A0A918KB91</accession>
<dbReference type="AlphaFoldDB" id="A0A918KB91"/>
<dbReference type="InterPro" id="IPR019999">
    <property type="entry name" value="Anth_synth_I-like"/>
</dbReference>
<dbReference type="PRINTS" id="PR00095">
    <property type="entry name" value="ANTSNTHASEI"/>
</dbReference>
<comment type="caution">
    <text evidence="2">The sequence shown here is derived from an EMBL/GenBank/DDBJ whole genome shotgun (WGS) entry which is preliminary data.</text>
</comment>
<evidence type="ECO:0000259" key="1">
    <source>
        <dbReference type="Pfam" id="PF00425"/>
    </source>
</evidence>
<dbReference type="EMBL" id="BMXR01000006">
    <property type="protein sequence ID" value="GGX57492.1"/>
    <property type="molecule type" value="Genomic_DNA"/>
</dbReference>
<organism evidence="2 3">
    <name type="scientific">Saccharospirillum salsuginis</name>
    <dbReference type="NCBI Taxonomy" id="418750"/>
    <lineage>
        <taxon>Bacteria</taxon>
        <taxon>Pseudomonadati</taxon>
        <taxon>Pseudomonadota</taxon>
        <taxon>Gammaproteobacteria</taxon>
        <taxon>Oceanospirillales</taxon>
        <taxon>Saccharospirillaceae</taxon>
        <taxon>Saccharospirillum</taxon>
    </lineage>
</organism>
<dbReference type="GO" id="GO:0005737">
    <property type="term" value="C:cytoplasm"/>
    <property type="evidence" value="ECO:0007669"/>
    <property type="project" value="TreeGrafter"/>
</dbReference>
<sequence>MTGAPKHRTMQIIDQLESGARGVYSGSIGFVSLNGAADLNIVIRTIVATKQSLSIGVGGAIIDLSDAQEEYEEMLLKAQSPMRAIVEAKTGNDQHIVELEEYSGS</sequence>
<dbReference type="SUPFAM" id="SSF56322">
    <property type="entry name" value="ADC synthase"/>
    <property type="match status" value="1"/>
</dbReference>
<dbReference type="GO" id="GO:0000162">
    <property type="term" value="P:L-tryptophan biosynthetic process"/>
    <property type="evidence" value="ECO:0007669"/>
    <property type="project" value="TreeGrafter"/>
</dbReference>
<name>A0A918KB91_9GAMM</name>
<dbReference type="GO" id="GO:0008153">
    <property type="term" value="P:4-aminobenzoate biosynthetic process"/>
    <property type="evidence" value="ECO:0007669"/>
    <property type="project" value="TreeGrafter"/>
</dbReference>
<proteinExistence type="predicted"/>
<dbReference type="Proteomes" id="UP000626148">
    <property type="component" value="Unassembled WGS sequence"/>
</dbReference>
<feature type="domain" description="Chorismate-utilising enzyme C-terminal" evidence="1">
    <location>
        <begin position="1"/>
        <end position="77"/>
    </location>
</feature>
<dbReference type="InterPro" id="IPR015890">
    <property type="entry name" value="Chorismate_C"/>
</dbReference>
<reference evidence="2" key="1">
    <citation type="journal article" date="2014" name="Int. J. Syst. Evol. Microbiol.">
        <title>Complete genome sequence of Corynebacterium casei LMG S-19264T (=DSM 44701T), isolated from a smear-ripened cheese.</title>
        <authorList>
            <consortium name="US DOE Joint Genome Institute (JGI-PGF)"/>
            <person name="Walter F."/>
            <person name="Albersmeier A."/>
            <person name="Kalinowski J."/>
            <person name="Ruckert C."/>
        </authorList>
    </citation>
    <scope>NUCLEOTIDE SEQUENCE</scope>
    <source>
        <strain evidence="2">KCTC 22169</strain>
    </source>
</reference>
<dbReference type="GO" id="GO:0046820">
    <property type="term" value="F:4-amino-4-deoxychorismate synthase activity"/>
    <property type="evidence" value="ECO:0007669"/>
    <property type="project" value="TreeGrafter"/>
</dbReference>
<dbReference type="PANTHER" id="PTHR11236:SF18">
    <property type="entry name" value="AMINODEOXYCHORISMATE SYNTHASE"/>
    <property type="match status" value="1"/>
</dbReference>
<dbReference type="InterPro" id="IPR005801">
    <property type="entry name" value="ADC_synthase"/>
</dbReference>
<dbReference type="Pfam" id="PF00425">
    <property type="entry name" value="Chorismate_bind"/>
    <property type="match status" value="1"/>
</dbReference>
<reference evidence="2" key="2">
    <citation type="submission" date="2020-09" db="EMBL/GenBank/DDBJ databases">
        <authorList>
            <person name="Sun Q."/>
            <person name="Kim S."/>
        </authorList>
    </citation>
    <scope>NUCLEOTIDE SEQUENCE</scope>
    <source>
        <strain evidence="2">KCTC 22169</strain>
    </source>
</reference>
<protein>
    <recommendedName>
        <fullName evidence="1">Chorismate-utilising enzyme C-terminal domain-containing protein</fullName>
    </recommendedName>
</protein>